<comment type="caution">
    <text evidence="2">The sequence shown here is derived from an EMBL/GenBank/DDBJ whole genome shotgun (WGS) entry which is preliminary data.</text>
</comment>
<organism evidence="2 3">
    <name type="scientific">Blepharisma stoltei</name>
    <dbReference type="NCBI Taxonomy" id="1481888"/>
    <lineage>
        <taxon>Eukaryota</taxon>
        <taxon>Sar</taxon>
        <taxon>Alveolata</taxon>
        <taxon>Ciliophora</taxon>
        <taxon>Postciliodesmatophora</taxon>
        <taxon>Heterotrichea</taxon>
        <taxon>Heterotrichida</taxon>
        <taxon>Blepharismidae</taxon>
        <taxon>Blepharisma</taxon>
    </lineage>
</organism>
<proteinExistence type="predicted"/>
<evidence type="ECO:0000313" key="2">
    <source>
        <dbReference type="EMBL" id="CAG9329010.1"/>
    </source>
</evidence>
<dbReference type="PANTHER" id="PTHR33459">
    <property type="entry name" value="DD-GDCA PROTEIN"/>
    <property type="match status" value="1"/>
</dbReference>
<keyword evidence="3" id="KW-1185">Reference proteome</keyword>
<gene>
    <name evidence="2" type="ORF">BSTOLATCC_MIC47846</name>
</gene>
<feature type="chain" id="PRO_5043650502" evidence="1">
    <location>
        <begin position="16"/>
        <end position="371"/>
    </location>
</feature>
<keyword evidence="1" id="KW-0732">Signal</keyword>
<sequence>MKSILIILLCTVAFGLEYQSCSTVSCGTGANNQCISVYTNNKTTIVTPCSANQTCADNGQFSGTTGNWAAANCAEKSAQPSPSIDCSVSLTTLTGKPCCNDNNCKSGSCDNGICEGLSNGANCTVDEECRPGYYCKSTNWTFPTNGTNVTNETNLTGLCSDSLSSGDICTFHNECPIGYGCNNSTCTQLFSQDINAVVSDKRFCKSDFIRNGKCDGIYIRSNNTRLSSPYACTIGQRCNYVYASDNAVAAEDWCQCGGVKNDTGYCGSFGNVIGYWDEVFPKLQYSRSDCSGNYSHTDNFAELFNCSSLSSIEEQYLEGMNEQATYWTLYQSGAIDSCVNQLGLFPTNVTLGSDTSGAMMMVISSILLIFA</sequence>
<reference evidence="2" key="1">
    <citation type="submission" date="2021-09" db="EMBL/GenBank/DDBJ databases">
        <authorList>
            <consortium name="AG Swart"/>
            <person name="Singh M."/>
            <person name="Singh A."/>
            <person name="Seah K."/>
            <person name="Emmerich C."/>
        </authorList>
    </citation>
    <scope>NUCLEOTIDE SEQUENCE</scope>
    <source>
        <strain evidence="2">ATCC30299</strain>
    </source>
</reference>
<dbReference type="InterPro" id="IPR052326">
    <property type="entry name" value="Diff-Dev_Assoc_Protein"/>
</dbReference>
<dbReference type="AlphaFoldDB" id="A0AAU9JRM8"/>
<protein>
    <submittedName>
        <fullName evidence="2">Uncharacterized protein</fullName>
    </submittedName>
</protein>
<accession>A0AAU9JRM8</accession>
<dbReference type="PANTHER" id="PTHR33459:SF7">
    <property type="entry name" value="DD-GDCA PROTEIN"/>
    <property type="match status" value="1"/>
</dbReference>
<dbReference type="EMBL" id="CAJZBQ010000047">
    <property type="protein sequence ID" value="CAG9329010.1"/>
    <property type="molecule type" value="Genomic_DNA"/>
</dbReference>
<feature type="signal peptide" evidence="1">
    <location>
        <begin position="1"/>
        <end position="15"/>
    </location>
</feature>
<evidence type="ECO:0000256" key="1">
    <source>
        <dbReference type="SAM" id="SignalP"/>
    </source>
</evidence>
<evidence type="ECO:0000313" key="3">
    <source>
        <dbReference type="Proteomes" id="UP001162131"/>
    </source>
</evidence>
<dbReference type="Proteomes" id="UP001162131">
    <property type="component" value="Unassembled WGS sequence"/>
</dbReference>
<name>A0AAU9JRM8_9CILI</name>